<keyword evidence="2" id="KW-1185">Reference proteome</keyword>
<evidence type="ECO:0000313" key="1">
    <source>
        <dbReference type="EMBL" id="CAE6770655.1"/>
    </source>
</evidence>
<name>A0ABM8RT99_9BACT</name>
<proteinExistence type="predicted"/>
<organism evidence="1 2">
    <name type="scientific">Nitrospira defluvii</name>
    <dbReference type="NCBI Taxonomy" id="330214"/>
    <lineage>
        <taxon>Bacteria</taxon>
        <taxon>Pseudomonadati</taxon>
        <taxon>Nitrospirota</taxon>
        <taxon>Nitrospiria</taxon>
        <taxon>Nitrospirales</taxon>
        <taxon>Nitrospiraceae</taxon>
        <taxon>Nitrospira</taxon>
    </lineage>
</organism>
<accession>A0ABM8RT99</accession>
<dbReference type="EMBL" id="CAJNBJ010000017">
    <property type="protein sequence ID" value="CAE6770655.1"/>
    <property type="molecule type" value="Genomic_DNA"/>
</dbReference>
<evidence type="ECO:0008006" key="3">
    <source>
        <dbReference type="Google" id="ProtNLM"/>
    </source>
</evidence>
<comment type="caution">
    <text evidence="1">The sequence shown here is derived from an EMBL/GenBank/DDBJ whole genome shotgun (WGS) entry which is preliminary data.</text>
</comment>
<gene>
    <name evidence="1" type="ORF">NSPZN2_40268</name>
</gene>
<evidence type="ECO:0000313" key="2">
    <source>
        <dbReference type="Proteomes" id="UP000675880"/>
    </source>
</evidence>
<sequence length="140" mass="15174">MMGSIAAWFGMIHSKMTVLFMIVFVSGCATESRRPEALLYPGAIERRCGPESGVEQTGLRMSLVQKSSQGKTDFGAADWPAGRFSLQSQDIADTIGAKDLLTQMAAPEAEASPTMPDSAIRFLLLRQQLSDRILLGAVHK</sequence>
<dbReference type="Proteomes" id="UP000675880">
    <property type="component" value="Unassembled WGS sequence"/>
</dbReference>
<reference evidence="1 2" key="1">
    <citation type="submission" date="2021-02" db="EMBL/GenBank/DDBJ databases">
        <authorList>
            <person name="Han P."/>
        </authorList>
    </citation>
    <scope>NUCLEOTIDE SEQUENCE [LARGE SCALE GENOMIC DNA]</scope>
    <source>
        <strain evidence="1">Candidatus Nitrospira sp. ZN2</strain>
    </source>
</reference>
<protein>
    <recommendedName>
        <fullName evidence="3">Lipoprotein</fullName>
    </recommendedName>
</protein>